<dbReference type="Gene3D" id="3.40.50.300">
    <property type="entry name" value="P-loop containing nucleotide triphosphate hydrolases"/>
    <property type="match status" value="2"/>
</dbReference>
<proteinExistence type="inferred from homology"/>
<evidence type="ECO:0000256" key="2">
    <source>
        <dbReference type="ARBA" id="ARBA00022741"/>
    </source>
</evidence>
<dbReference type="GO" id="GO:0005737">
    <property type="term" value="C:cytoplasm"/>
    <property type="evidence" value="ECO:0007669"/>
    <property type="project" value="UniProtKB-SubCell"/>
</dbReference>
<evidence type="ECO:0000256" key="5">
    <source>
        <dbReference type="ARBA" id="ARBA00022806"/>
    </source>
</evidence>
<organism evidence="12 13">
    <name type="scientific">Aurantiacibacter luteus</name>
    <dbReference type="NCBI Taxonomy" id="1581420"/>
    <lineage>
        <taxon>Bacteria</taxon>
        <taxon>Pseudomonadati</taxon>
        <taxon>Pseudomonadota</taxon>
        <taxon>Alphaproteobacteria</taxon>
        <taxon>Sphingomonadales</taxon>
        <taxon>Erythrobacteraceae</taxon>
        <taxon>Aurantiacibacter</taxon>
    </lineage>
</organism>
<dbReference type="GO" id="GO:0000716">
    <property type="term" value="P:transcription-coupled nucleotide-excision repair, DNA damage recognition"/>
    <property type="evidence" value="ECO:0007669"/>
    <property type="project" value="UniProtKB-UniRule"/>
</dbReference>
<evidence type="ECO:0000256" key="7">
    <source>
        <dbReference type="ARBA" id="ARBA00023125"/>
    </source>
</evidence>
<dbReference type="SMART" id="SM00490">
    <property type="entry name" value="HELICc"/>
    <property type="match status" value="1"/>
</dbReference>
<comment type="similarity">
    <text evidence="9">In the N-terminal section; belongs to the UvrB family.</text>
</comment>
<dbReference type="Gene3D" id="3.30.2060.10">
    <property type="entry name" value="Penicillin-binding protein 1b domain"/>
    <property type="match status" value="1"/>
</dbReference>
<dbReference type="PROSITE" id="PS51194">
    <property type="entry name" value="HELICASE_CTER"/>
    <property type="match status" value="1"/>
</dbReference>
<dbReference type="AlphaFoldDB" id="A0A0G9MYV8"/>
<keyword evidence="3 9" id="KW-0227">DNA damage</keyword>
<dbReference type="InterPro" id="IPR041471">
    <property type="entry name" value="UvrB_inter"/>
</dbReference>
<dbReference type="SUPFAM" id="SSF143517">
    <property type="entry name" value="TRCF domain-like"/>
    <property type="match status" value="1"/>
</dbReference>
<reference evidence="12 13" key="1">
    <citation type="submission" date="2015-04" db="EMBL/GenBank/DDBJ databases">
        <title>The draft genome sequence of Erythrobacter luteus KA37.</title>
        <authorList>
            <person name="Zhuang L."/>
            <person name="Liu Y."/>
            <person name="Shao Z."/>
        </authorList>
    </citation>
    <scope>NUCLEOTIDE SEQUENCE [LARGE SCALE GENOMIC DNA]</scope>
    <source>
        <strain evidence="12 13">KA37</strain>
    </source>
</reference>
<dbReference type="InterPro" id="IPR047112">
    <property type="entry name" value="RecG/Mfd"/>
</dbReference>
<protein>
    <recommendedName>
        <fullName evidence="9">Transcription-repair-coupling factor</fullName>
        <shortName evidence="9">TRCF</shortName>
        <ecNumber evidence="9">3.6.4.-</ecNumber>
    </recommendedName>
</protein>
<dbReference type="Gene3D" id="2.40.10.170">
    <property type="match status" value="1"/>
</dbReference>
<keyword evidence="13" id="KW-1185">Reference proteome</keyword>
<feature type="domain" description="Helicase C-terminal" evidence="11">
    <location>
        <begin position="714"/>
        <end position="868"/>
    </location>
</feature>
<dbReference type="GO" id="GO:0016787">
    <property type="term" value="F:hydrolase activity"/>
    <property type="evidence" value="ECO:0007669"/>
    <property type="project" value="UniProtKB-KW"/>
</dbReference>
<dbReference type="PANTHER" id="PTHR47964">
    <property type="entry name" value="ATP-DEPENDENT DNA HELICASE HOMOLOG RECG, CHLOROPLASTIC"/>
    <property type="match status" value="1"/>
</dbReference>
<comment type="function">
    <text evidence="9">Couples transcription and DNA repair by recognizing RNA polymerase (RNAP) stalled at DNA lesions. Mediates ATP-dependent release of RNAP and its truncated transcript from the DNA, and recruitment of nucleotide excision repair machinery to the damaged site.</text>
</comment>
<dbReference type="Pfam" id="PF03461">
    <property type="entry name" value="TRCF"/>
    <property type="match status" value="1"/>
</dbReference>
<dbReference type="GO" id="GO:0003678">
    <property type="term" value="F:DNA helicase activity"/>
    <property type="evidence" value="ECO:0007669"/>
    <property type="project" value="TreeGrafter"/>
</dbReference>
<dbReference type="InterPro" id="IPR036101">
    <property type="entry name" value="CarD-like/TRCF_RID_sf"/>
</dbReference>
<dbReference type="InterPro" id="IPR011545">
    <property type="entry name" value="DEAD/DEAH_box_helicase_dom"/>
</dbReference>
<dbReference type="Proteomes" id="UP000053464">
    <property type="component" value="Unassembled WGS sequence"/>
</dbReference>
<dbReference type="InterPro" id="IPR003711">
    <property type="entry name" value="CarD-like/TRCF_RID"/>
</dbReference>
<dbReference type="PROSITE" id="PS51192">
    <property type="entry name" value="HELICASE_ATP_BIND_1"/>
    <property type="match status" value="1"/>
</dbReference>
<dbReference type="Pfam" id="PF00270">
    <property type="entry name" value="DEAD"/>
    <property type="match status" value="1"/>
</dbReference>
<dbReference type="InterPro" id="IPR005118">
    <property type="entry name" value="TRCF_C"/>
</dbReference>
<dbReference type="InterPro" id="IPR037235">
    <property type="entry name" value="TRCF-like_C_D7"/>
</dbReference>
<dbReference type="GO" id="GO:0003684">
    <property type="term" value="F:damaged DNA binding"/>
    <property type="evidence" value="ECO:0007669"/>
    <property type="project" value="InterPro"/>
</dbReference>
<dbReference type="Pfam" id="PF00271">
    <property type="entry name" value="Helicase_C"/>
    <property type="match status" value="1"/>
</dbReference>
<dbReference type="EC" id="3.6.4.-" evidence="9"/>
<dbReference type="EMBL" id="LBHB01000001">
    <property type="protein sequence ID" value="KLE35931.1"/>
    <property type="molecule type" value="Genomic_DNA"/>
</dbReference>
<keyword evidence="4 9" id="KW-0378">Hydrolase</keyword>
<keyword evidence="2 9" id="KW-0547">Nucleotide-binding</keyword>
<keyword evidence="8 9" id="KW-0234">DNA repair</keyword>
<dbReference type="InterPro" id="IPR001650">
    <property type="entry name" value="Helicase_C-like"/>
</dbReference>
<evidence type="ECO:0000256" key="9">
    <source>
        <dbReference type="HAMAP-Rule" id="MF_00969"/>
    </source>
</evidence>
<evidence type="ECO:0000256" key="4">
    <source>
        <dbReference type="ARBA" id="ARBA00022801"/>
    </source>
</evidence>
<dbReference type="InterPro" id="IPR014001">
    <property type="entry name" value="Helicase_ATP-bd"/>
</dbReference>
<comment type="subcellular location">
    <subcellularLocation>
        <location evidence="9">Cytoplasm</location>
    </subcellularLocation>
</comment>
<evidence type="ECO:0000259" key="10">
    <source>
        <dbReference type="PROSITE" id="PS51192"/>
    </source>
</evidence>
<feature type="domain" description="Helicase ATP-binding" evidence="10">
    <location>
        <begin position="533"/>
        <end position="693"/>
    </location>
</feature>
<evidence type="ECO:0000256" key="8">
    <source>
        <dbReference type="ARBA" id="ARBA00023204"/>
    </source>
</evidence>
<dbReference type="GO" id="GO:0005524">
    <property type="term" value="F:ATP binding"/>
    <property type="evidence" value="ECO:0007669"/>
    <property type="project" value="UniProtKB-UniRule"/>
</dbReference>
<evidence type="ECO:0000256" key="6">
    <source>
        <dbReference type="ARBA" id="ARBA00022840"/>
    </source>
</evidence>
<evidence type="ECO:0000259" key="11">
    <source>
        <dbReference type="PROSITE" id="PS51194"/>
    </source>
</evidence>
<dbReference type="SMART" id="SM00982">
    <property type="entry name" value="TRCF"/>
    <property type="match status" value="1"/>
</dbReference>
<dbReference type="SUPFAM" id="SSF141259">
    <property type="entry name" value="CarD-like"/>
    <property type="match status" value="1"/>
</dbReference>
<evidence type="ECO:0000313" key="13">
    <source>
        <dbReference type="Proteomes" id="UP000053464"/>
    </source>
</evidence>
<dbReference type="PATRIC" id="fig|1581420.6.peg.1240"/>
<dbReference type="HAMAP" id="MF_00969">
    <property type="entry name" value="TRCF"/>
    <property type="match status" value="1"/>
</dbReference>
<dbReference type="GO" id="GO:0006355">
    <property type="term" value="P:regulation of DNA-templated transcription"/>
    <property type="evidence" value="ECO:0007669"/>
    <property type="project" value="UniProtKB-UniRule"/>
</dbReference>
<dbReference type="SMART" id="SM01058">
    <property type="entry name" value="CarD_TRCF"/>
    <property type="match status" value="1"/>
</dbReference>
<accession>A0A0G9MYV8</accession>
<dbReference type="SUPFAM" id="SSF52540">
    <property type="entry name" value="P-loop containing nucleoside triphosphate hydrolases"/>
    <property type="match status" value="2"/>
</dbReference>
<name>A0A0G9MYV8_9SPHN</name>
<keyword evidence="1 9" id="KW-0963">Cytoplasm</keyword>
<sequence length="1042" mass="110846">MTQIQSTAHHAAFLADAMEAGPVVYAAPDEASAMATAELLRQCAPDATVVHVPATDALPGEDAPASAVNIGQRVAALRQVGVAMGEKAERIALVTSGEALAYAYAPPGQYIAAPPEVAVGARIDLEALAEELEQIGYRSDERVDEPGEFGLHGQVLDVFPVDAQRPVRVETSKGAVVAIRSYDAIDQLTLADLDSCLIGRAAEPEPGSEPVPLTAHLPTAQLTITPAADKARRAMLRLVADAGLSPAQGVGLATVSEKDWKTAREAMTALPIDPPQEIAPRFVEDDEPAMSAQAFVAAQRAAGRRVLVLAGQRDLRFLQRQMPEPGKVEIFATWAEARASDAPFGALAVCADRGFVTDRLCIIAGADLLGGRAQRRGDSVSAVSSACLFALSDIHLGDVVVHEEHGLALVSGIVPMPSAGDGEAGDALQLTFAKDTVRLVPVAELDRIWRYGAEPEAVTLDTLNGTSWTRRRAKIEAAMAQTAQQLVAMAAERAGREAPVLDPPVDAYERFCAGFAFSETADQLRAIEAVRDDLASGRPMDRLVVGDVGYGKTEIALRAAVIAALSGHQVAVAAPTSVLARQHYETFRQRFADSGVDVAMLSRLTTPAEAKRVKEGLADGTIAVVVGTGAVAGAGMTYASLALVVIDEEQRFGSKDKDRLRELSAGHSLSLSATPIPRSLQSALIGLQDLSVLATPPARRQPIATRIVESDDALLRSALLGEKARKGQSFVVVPRIADIDPLARRLAKLVPELSVITVHGCMKAAEIDEAMVGFATGQGDVLLATNIIEAGLDVPRANTMIVLDADRFGLSQLHQLRGRVGRGRRRGTIVLMTDPGRELAPHTVKRLGTLAAFDTLGAGFAISARDLDLRGSGDLAGDDQTGHMKLIGGDLYQFLLEQAVRTARGEAVPERWTPRLNAGIEGSLPAEWVGEDDIRIGLYARAARIASQGELRAFTSELRDRFGRLPAKARLFVRMVQVRLLAKRAGIARIDAGPGAIALNPRPGKDITSSTLLAKQDRLILNEKIADPDDRLKRTQQLLREL</sequence>
<evidence type="ECO:0000256" key="3">
    <source>
        <dbReference type="ARBA" id="ARBA00022763"/>
    </source>
</evidence>
<dbReference type="Pfam" id="PF02559">
    <property type="entry name" value="CarD_TRCF_RID"/>
    <property type="match status" value="1"/>
</dbReference>
<evidence type="ECO:0000256" key="1">
    <source>
        <dbReference type="ARBA" id="ARBA00022490"/>
    </source>
</evidence>
<keyword evidence="6 9" id="KW-0067">ATP-binding</keyword>
<dbReference type="Gene3D" id="3.90.1150.50">
    <property type="entry name" value="Transcription-repair-coupling factor, D7 domain"/>
    <property type="match status" value="1"/>
</dbReference>
<keyword evidence="5 12" id="KW-0347">Helicase</keyword>
<dbReference type="SMART" id="SM00487">
    <property type="entry name" value="DEXDc"/>
    <property type="match status" value="1"/>
</dbReference>
<comment type="caution">
    <text evidence="12">The sequence shown here is derived from an EMBL/GenBank/DDBJ whole genome shotgun (WGS) entry which is preliminary data.</text>
</comment>
<dbReference type="PANTHER" id="PTHR47964:SF1">
    <property type="entry name" value="ATP-DEPENDENT DNA HELICASE HOMOLOG RECG, CHLOROPLASTIC"/>
    <property type="match status" value="1"/>
</dbReference>
<dbReference type="InterPro" id="IPR004576">
    <property type="entry name" value="Mfd"/>
</dbReference>
<dbReference type="Pfam" id="PF17757">
    <property type="entry name" value="UvrB_inter"/>
    <property type="match status" value="1"/>
</dbReference>
<dbReference type="InterPro" id="IPR027417">
    <property type="entry name" value="P-loop_NTPase"/>
</dbReference>
<comment type="similarity">
    <text evidence="9">In the C-terminal section; belongs to the helicase family. RecG subfamily.</text>
</comment>
<dbReference type="STRING" id="1581420.AAW00_06135"/>
<gene>
    <name evidence="9" type="primary">mfd</name>
    <name evidence="12" type="ORF">AAW00_06135</name>
</gene>
<keyword evidence="7 9" id="KW-0238">DNA-binding</keyword>
<evidence type="ECO:0000313" key="12">
    <source>
        <dbReference type="EMBL" id="KLE35931.1"/>
    </source>
</evidence>